<dbReference type="PANTHER" id="PTHR45181:SF4">
    <property type="entry name" value="HEAT SHOCK PROTEIN DNAJ WITH TETRATRICOPEPTIDE REPEAT-CONTAINING PROTEIN"/>
    <property type="match status" value="1"/>
</dbReference>
<feature type="compositionally biased region" description="Basic residues" evidence="1">
    <location>
        <begin position="54"/>
        <end position="69"/>
    </location>
</feature>
<dbReference type="Proteomes" id="UP000287651">
    <property type="component" value="Unassembled WGS sequence"/>
</dbReference>
<name>A0A426Z7W1_ENSVE</name>
<evidence type="ECO:0000256" key="1">
    <source>
        <dbReference type="SAM" id="MobiDB-lite"/>
    </source>
</evidence>
<gene>
    <name evidence="2" type="ORF">B296_00030684</name>
</gene>
<organism evidence="2 3">
    <name type="scientific">Ensete ventricosum</name>
    <name type="common">Abyssinian banana</name>
    <name type="synonym">Musa ensete</name>
    <dbReference type="NCBI Taxonomy" id="4639"/>
    <lineage>
        <taxon>Eukaryota</taxon>
        <taxon>Viridiplantae</taxon>
        <taxon>Streptophyta</taxon>
        <taxon>Embryophyta</taxon>
        <taxon>Tracheophyta</taxon>
        <taxon>Spermatophyta</taxon>
        <taxon>Magnoliopsida</taxon>
        <taxon>Liliopsida</taxon>
        <taxon>Zingiberales</taxon>
        <taxon>Musaceae</taxon>
        <taxon>Ensete</taxon>
    </lineage>
</organism>
<dbReference type="PANTHER" id="PTHR45181">
    <property type="entry name" value="HEAT SHOCK PROTEIN DNAJ WITH TETRATRICOPEPTIDE REPEAT-CONTAINING PROTEIN"/>
    <property type="match status" value="1"/>
</dbReference>
<reference evidence="2 3" key="1">
    <citation type="journal article" date="2014" name="Agronomy (Basel)">
        <title>A Draft Genome Sequence for Ensete ventricosum, the Drought-Tolerant Tree Against Hunger.</title>
        <authorList>
            <person name="Harrison J."/>
            <person name="Moore K.A."/>
            <person name="Paszkiewicz K."/>
            <person name="Jones T."/>
            <person name="Grant M."/>
            <person name="Ambacheew D."/>
            <person name="Muzemil S."/>
            <person name="Studholme D.J."/>
        </authorList>
    </citation>
    <scope>NUCLEOTIDE SEQUENCE [LARGE SCALE GENOMIC DNA]</scope>
</reference>
<sequence length="208" mass="24460">MHGTGGTYRSTRLPVCGPPATGRYHQNRSLTVDFDRRWSIEAINHRWSIEGEKGKKKKKKRRRRKKKTSFPRAILAHAPSPPTSRPRDVVARGSPMRHPRLLAILLPREEKDRGDLRRYEEVIVFCEQTNEIAERNYALCGVSTDNSEDMQSCPMRLWRLNHISKSYFYLGRFEEAVELLKKHEQVKYKEDKYCSKSQYQIHLLTFLS</sequence>
<accession>A0A426Z7W1</accession>
<feature type="region of interest" description="Disordered" evidence="1">
    <location>
        <begin position="49"/>
        <end position="92"/>
    </location>
</feature>
<feature type="region of interest" description="Disordered" evidence="1">
    <location>
        <begin position="1"/>
        <end position="24"/>
    </location>
</feature>
<evidence type="ECO:0000313" key="3">
    <source>
        <dbReference type="Proteomes" id="UP000287651"/>
    </source>
</evidence>
<dbReference type="AlphaFoldDB" id="A0A426Z7W1"/>
<dbReference type="EMBL" id="AMZH03007947">
    <property type="protein sequence ID" value="RRT60052.1"/>
    <property type="molecule type" value="Genomic_DNA"/>
</dbReference>
<comment type="caution">
    <text evidence="2">The sequence shown here is derived from an EMBL/GenBank/DDBJ whole genome shotgun (WGS) entry which is preliminary data.</text>
</comment>
<proteinExistence type="predicted"/>
<evidence type="ECO:0000313" key="2">
    <source>
        <dbReference type="EMBL" id="RRT60052.1"/>
    </source>
</evidence>
<protein>
    <submittedName>
        <fullName evidence="2">Uncharacterized protein</fullName>
    </submittedName>
</protein>